<evidence type="ECO:0000313" key="1">
    <source>
        <dbReference type="EMBL" id="TEB06476.1"/>
    </source>
</evidence>
<reference evidence="1 2" key="1">
    <citation type="journal article" date="2018" name="Environ. Microbiol.">
        <title>Novel energy conservation strategies and behaviour of Pelotomaculum schinkii driving syntrophic propionate catabolism.</title>
        <authorList>
            <person name="Hidalgo-Ahumada C.A.P."/>
            <person name="Nobu M.K."/>
            <person name="Narihiro T."/>
            <person name="Tamaki H."/>
            <person name="Liu W.T."/>
            <person name="Kamagata Y."/>
            <person name="Stams A.J.M."/>
            <person name="Imachi H."/>
            <person name="Sousa D.Z."/>
        </authorList>
    </citation>
    <scope>NUCLEOTIDE SEQUENCE [LARGE SCALE GENOMIC DNA]</scope>
    <source>
        <strain evidence="1 2">HH</strain>
    </source>
</reference>
<dbReference type="EMBL" id="QFGA01000001">
    <property type="protein sequence ID" value="TEB06476.1"/>
    <property type="molecule type" value="Genomic_DNA"/>
</dbReference>
<dbReference type="RefSeq" id="WP_190238730.1">
    <property type="nucleotide sequence ID" value="NZ_QFGA01000001.1"/>
</dbReference>
<sequence length="157" mass="17650">MSVHSFLEAAQYLYDNNFYDEAFCLVCVALDASAQIQYASLKVGERYKKFISANFRKICSRGFPGVSADFIKIKVNADVKNLKLDENGYAGIEDIIYHVIRCGLVHDCAIDQSIRFIDSTIIGNWEKGLFFLPKSVIIGLIDAVQNSLEKNEASFFT</sequence>
<accession>A0A4Y7RCC6</accession>
<dbReference type="AlphaFoldDB" id="A0A4Y7RCC6"/>
<keyword evidence="2" id="KW-1185">Reference proteome</keyword>
<gene>
    <name evidence="1" type="ORF">Psch_00003</name>
</gene>
<name>A0A4Y7RCC6_9FIRM</name>
<proteinExistence type="predicted"/>
<comment type="caution">
    <text evidence="1">The sequence shown here is derived from an EMBL/GenBank/DDBJ whole genome shotgun (WGS) entry which is preliminary data.</text>
</comment>
<protein>
    <recommendedName>
        <fullName evidence="3">AbiV family abortive infection protein</fullName>
    </recommendedName>
</protein>
<organism evidence="1 2">
    <name type="scientific">Pelotomaculum schinkii</name>
    <dbReference type="NCBI Taxonomy" id="78350"/>
    <lineage>
        <taxon>Bacteria</taxon>
        <taxon>Bacillati</taxon>
        <taxon>Bacillota</taxon>
        <taxon>Clostridia</taxon>
        <taxon>Eubacteriales</taxon>
        <taxon>Desulfotomaculaceae</taxon>
        <taxon>Pelotomaculum</taxon>
    </lineage>
</organism>
<evidence type="ECO:0008006" key="3">
    <source>
        <dbReference type="Google" id="ProtNLM"/>
    </source>
</evidence>
<evidence type="ECO:0000313" key="2">
    <source>
        <dbReference type="Proteomes" id="UP000298324"/>
    </source>
</evidence>
<dbReference type="Proteomes" id="UP000298324">
    <property type="component" value="Unassembled WGS sequence"/>
</dbReference>